<feature type="transmembrane region" description="Helical" evidence="2">
    <location>
        <begin position="104"/>
        <end position="122"/>
    </location>
</feature>
<keyword evidence="2" id="KW-0812">Transmembrane</keyword>
<proteinExistence type="predicted"/>
<dbReference type="PATRIC" id="fig|1223523.3.peg.4559"/>
<accession>M2ZZM9</accession>
<reference evidence="3 4" key="1">
    <citation type="journal article" date="2013" name="Genome Announc.">
        <title>Whole-Genome Shotgun Assembly and Analysis of the Genome of Streptomyces mobaraensis DSM 40847, a Strain for Industrial Production of Microbial Transglutaminase.</title>
        <authorList>
            <person name="Yang H."/>
            <person name="He T."/>
            <person name="Wu W."/>
            <person name="Zhu W."/>
            <person name="Lu B."/>
            <person name="Sun W."/>
        </authorList>
    </citation>
    <scope>NUCLEOTIDE SEQUENCE [LARGE SCALE GENOMIC DNA]</scope>
    <source>
        <strain evidence="3 4">DSM 40847</strain>
    </source>
</reference>
<keyword evidence="2" id="KW-0472">Membrane</keyword>
<dbReference type="InterPro" id="IPR047928">
    <property type="entry name" value="Perm_prefix_1"/>
</dbReference>
<dbReference type="NCBIfam" id="NF038403">
    <property type="entry name" value="perm_prefix_1"/>
    <property type="match status" value="1"/>
</dbReference>
<dbReference type="Proteomes" id="UP000011740">
    <property type="component" value="Unassembled WGS sequence"/>
</dbReference>
<sequence>MTPDGPADRLADGPEAPRSDVLTAADPVEDHLTALGAALHGPPAAKARLLEELRGSLQDAVAAHVHAGMNRDLAAERAVRDCGSVDELLPACQHELTIAQVRQTARATAAATPLLLAAWYLLHTTAPSGAWHLTHTAHLLATRITTFTALAALLAFAVIALTGTLARWIPTPSRLPRTVAWTSTAVTASMALCTLVLATTMPLTDHWPLTTLATLLTAASHAVTAGPARASRLCARLPVPTLRP</sequence>
<feature type="transmembrane region" description="Helical" evidence="2">
    <location>
        <begin position="178"/>
        <end position="201"/>
    </location>
</feature>
<evidence type="ECO:0000313" key="4">
    <source>
        <dbReference type="Proteomes" id="UP000011740"/>
    </source>
</evidence>
<comment type="caution">
    <text evidence="3">The sequence shown here is derived from an EMBL/GenBank/DDBJ whole genome shotgun (WGS) entry which is preliminary data.</text>
</comment>
<gene>
    <name evidence="3" type="ORF">H340_22376</name>
</gene>
<feature type="region of interest" description="Disordered" evidence="1">
    <location>
        <begin position="1"/>
        <end position="20"/>
    </location>
</feature>
<evidence type="ECO:0000313" key="3">
    <source>
        <dbReference type="EMBL" id="EME98248.1"/>
    </source>
</evidence>
<feature type="transmembrane region" description="Helical" evidence="2">
    <location>
        <begin position="142"/>
        <end position="166"/>
    </location>
</feature>
<dbReference type="RefSeq" id="WP_004949778.1">
    <property type="nucleotide sequence ID" value="NZ_AORZ01000084.1"/>
</dbReference>
<keyword evidence="2" id="KW-1133">Transmembrane helix</keyword>
<name>M2ZZM9_STRM1</name>
<evidence type="ECO:0000256" key="1">
    <source>
        <dbReference type="SAM" id="MobiDB-lite"/>
    </source>
</evidence>
<feature type="compositionally biased region" description="Basic and acidic residues" evidence="1">
    <location>
        <begin position="1"/>
        <end position="18"/>
    </location>
</feature>
<dbReference type="EMBL" id="AORZ01000084">
    <property type="protein sequence ID" value="EME98248.1"/>
    <property type="molecule type" value="Genomic_DNA"/>
</dbReference>
<dbReference type="AlphaFoldDB" id="M2ZZM9"/>
<organism evidence="3 4">
    <name type="scientific">Streptomyces mobaraensis (strain ATCC 29032 / DSM 40847 / JCM 4168 / NBRC 13819 / NCIMB 11159 / IPCR 16-22)</name>
    <dbReference type="NCBI Taxonomy" id="1223523"/>
    <lineage>
        <taxon>Bacteria</taxon>
        <taxon>Bacillati</taxon>
        <taxon>Actinomycetota</taxon>
        <taxon>Actinomycetes</taxon>
        <taxon>Kitasatosporales</taxon>
        <taxon>Streptomycetaceae</taxon>
        <taxon>Streptomyces</taxon>
    </lineage>
</organism>
<dbReference type="STRING" id="1223523.H340_22376"/>
<protein>
    <submittedName>
        <fullName evidence="3">Uncharacterized protein</fullName>
    </submittedName>
</protein>
<evidence type="ECO:0000256" key="2">
    <source>
        <dbReference type="SAM" id="Phobius"/>
    </source>
</evidence>
<dbReference type="eggNOG" id="ENOG5032YFK">
    <property type="taxonomic scope" value="Bacteria"/>
</dbReference>